<evidence type="ECO:0000313" key="9">
    <source>
        <dbReference type="Proteomes" id="UP000316079"/>
    </source>
</evidence>
<dbReference type="GO" id="GO:0006811">
    <property type="term" value="P:monoatomic ion transport"/>
    <property type="evidence" value="ECO:0007669"/>
    <property type="project" value="UniProtKB-KW"/>
</dbReference>
<keyword evidence="9" id="KW-1185">Reference proteome</keyword>
<proteinExistence type="inferred from homology"/>
<accession>A0A553MW21</accession>
<gene>
    <name evidence="8" type="ORF">DNTS_024970</name>
</gene>
<feature type="non-terminal residue" evidence="8">
    <location>
        <position position="1"/>
    </location>
</feature>
<keyword evidence="7" id="KW-1133">Transmembrane helix</keyword>
<evidence type="ECO:0000313" key="8">
    <source>
        <dbReference type="EMBL" id="TRY57391.1"/>
    </source>
</evidence>
<evidence type="ECO:0000256" key="4">
    <source>
        <dbReference type="ARBA" id="ARBA00022692"/>
    </source>
</evidence>
<name>A0A553MW21_9TELE</name>
<comment type="caution">
    <text evidence="8">The sequence shown here is derived from an EMBL/GenBank/DDBJ whole genome shotgun (WGS) entry which is preliminary data.</text>
</comment>
<dbReference type="GO" id="GO:0016020">
    <property type="term" value="C:membrane"/>
    <property type="evidence" value="ECO:0007669"/>
    <property type="project" value="UniProtKB-SubCell"/>
</dbReference>
<dbReference type="EMBL" id="SRMA01027241">
    <property type="protein sequence ID" value="TRY57391.1"/>
    <property type="molecule type" value="Genomic_DNA"/>
</dbReference>
<keyword evidence="5 7" id="KW-0406">Ion transport</keyword>
<comment type="subcellular location">
    <subcellularLocation>
        <location evidence="1">Membrane</location>
        <topology evidence="1">Single-pass membrane protein</topology>
    </subcellularLocation>
</comment>
<dbReference type="Gene3D" id="1.20.5.780">
    <property type="entry name" value="Single helix bin"/>
    <property type="match status" value="1"/>
</dbReference>
<dbReference type="AlphaFoldDB" id="A0A553MW21"/>
<reference evidence="8 9" key="1">
    <citation type="journal article" date="2019" name="Sci. Data">
        <title>Hybrid genome assembly and annotation of Danionella translucida.</title>
        <authorList>
            <person name="Kadobianskyi M."/>
            <person name="Schulze L."/>
            <person name="Schuelke M."/>
            <person name="Judkewitz B."/>
        </authorList>
    </citation>
    <scope>NUCLEOTIDE SEQUENCE [LARGE SCALE GENOMIC DNA]</scope>
    <source>
        <strain evidence="8 9">Bolton</strain>
    </source>
</reference>
<dbReference type="GO" id="GO:0043269">
    <property type="term" value="P:regulation of monoatomic ion transport"/>
    <property type="evidence" value="ECO:0007669"/>
    <property type="project" value="InterPro"/>
</dbReference>
<keyword evidence="4 7" id="KW-0812">Transmembrane</keyword>
<protein>
    <recommendedName>
        <fullName evidence="7">FXYD domain-containing ion transport regulator</fullName>
    </recommendedName>
</protein>
<keyword evidence="6 7" id="KW-0472">Membrane</keyword>
<keyword evidence="3 7" id="KW-0813">Transport</keyword>
<feature type="transmembrane region" description="Helical" evidence="7">
    <location>
        <begin position="19"/>
        <end position="40"/>
    </location>
</feature>
<dbReference type="Pfam" id="PF02038">
    <property type="entry name" value="ATP1G1_PLM_MAT8"/>
    <property type="match status" value="1"/>
</dbReference>
<dbReference type="InterPro" id="IPR000272">
    <property type="entry name" value="Ion-transport_regulator_FXYD"/>
</dbReference>
<evidence type="ECO:0000256" key="3">
    <source>
        <dbReference type="ARBA" id="ARBA00022448"/>
    </source>
</evidence>
<dbReference type="OrthoDB" id="8886469at2759"/>
<dbReference type="GO" id="GO:0099106">
    <property type="term" value="F:ion channel regulator activity"/>
    <property type="evidence" value="ECO:0007669"/>
    <property type="project" value="InterPro"/>
</dbReference>
<dbReference type="Proteomes" id="UP000316079">
    <property type="component" value="Unassembled WGS sequence"/>
</dbReference>
<sequence>TIQPSEINSVSRLVSNYEIIRRGGLIFAAVLFCLGMAIIFSMKTAAIFELPFFILKQHWKNIYGSEVII</sequence>
<comment type="similarity">
    <text evidence="2 7">Belongs to the FXYD family.</text>
</comment>
<evidence type="ECO:0000256" key="1">
    <source>
        <dbReference type="ARBA" id="ARBA00004167"/>
    </source>
</evidence>
<organism evidence="8 9">
    <name type="scientific">Danionella cerebrum</name>
    <dbReference type="NCBI Taxonomy" id="2873325"/>
    <lineage>
        <taxon>Eukaryota</taxon>
        <taxon>Metazoa</taxon>
        <taxon>Chordata</taxon>
        <taxon>Craniata</taxon>
        <taxon>Vertebrata</taxon>
        <taxon>Euteleostomi</taxon>
        <taxon>Actinopterygii</taxon>
        <taxon>Neopterygii</taxon>
        <taxon>Teleostei</taxon>
        <taxon>Ostariophysi</taxon>
        <taxon>Cypriniformes</taxon>
        <taxon>Danionidae</taxon>
        <taxon>Danioninae</taxon>
        <taxon>Danionella</taxon>
    </lineage>
</organism>
<evidence type="ECO:0000256" key="5">
    <source>
        <dbReference type="ARBA" id="ARBA00023065"/>
    </source>
</evidence>
<evidence type="ECO:0000256" key="2">
    <source>
        <dbReference type="ARBA" id="ARBA00005948"/>
    </source>
</evidence>
<evidence type="ECO:0000256" key="6">
    <source>
        <dbReference type="ARBA" id="ARBA00023136"/>
    </source>
</evidence>
<evidence type="ECO:0000256" key="7">
    <source>
        <dbReference type="RuleBase" id="RU364131"/>
    </source>
</evidence>